<evidence type="ECO:0000313" key="3">
    <source>
        <dbReference type="Proteomes" id="UP000498740"/>
    </source>
</evidence>
<feature type="compositionally biased region" description="Low complexity" evidence="1">
    <location>
        <begin position="138"/>
        <end position="147"/>
    </location>
</feature>
<accession>A0A7J0CUJ3</accession>
<evidence type="ECO:0000313" key="2">
    <source>
        <dbReference type="EMBL" id="GFN05969.1"/>
    </source>
</evidence>
<gene>
    <name evidence="2" type="ORF">Smic_45250</name>
</gene>
<dbReference type="EMBL" id="BLWD01000001">
    <property type="protein sequence ID" value="GFN05969.1"/>
    <property type="molecule type" value="Genomic_DNA"/>
</dbReference>
<organism evidence="2 3">
    <name type="scientific">Streptomyces microflavus</name>
    <name type="common">Streptomyces lipmanii</name>
    <dbReference type="NCBI Taxonomy" id="1919"/>
    <lineage>
        <taxon>Bacteria</taxon>
        <taxon>Bacillati</taxon>
        <taxon>Actinomycetota</taxon>
        <taxon>Actinomycetes</taxon>
        <taxon>Kitasatosporales</taxon>
        <taxon>Streptomycetaceae</taxon>
        <taxon>Streptomyces</taxon>
    </lineage>
</organism>
<reference evidence="2 3" key="1">
    <citation type="submission" date="2020-05" db="EMBL/GenBank/DDBJ databases">
        <title>Whole genome shotgun sequence of Streptomyces microflavus NBRC 13062.</title>
        <authorList>
            <person name="Komaki H."/>
            <person name="Tamura T."/>
        </authorList>
    </citation>
    <scope>NUCLEOTIDE SEQUENCE [LARGE SCALE GENOMIC DNA]</scope>
    <source>
        <strain evidence="2 3">NBRC 13062</strain>
    </source>
</reference>
<evidence type="ECO:0000256" key="1">
    <source>
        <dbReference type="SAM" id="MobiDB-lite"/>
    </source>
</evidence>
<sequence length="173" mass="18004">MDVPAPDVEPLALRTFGEVAADGVEVVEAAEEQGGVGEVGERLDAVVDLGLEHGGVDPVRGDIADVEGLDVLAHRAQGGAGRGEMGALVRQGVGGGIAFCYVRGHGDASGSSTALQRRTADRAALRGHPEPSGPLGRFVSVGVGRFPSGRRRSPGCRRRRPVPRCGRRADRRL</sequence>
<proteinExistence type="predicted"/>
<comment type="caution">
    <text evidence="2">The sequence shown here is derived from an EMBL/GenBank/DDBJ whole genome shotgun (WGS) entry which is preliminary data.</text>
</comment>
<feature type="region of interest" description="Disordered" evidence="1">
    <location>
        <begin position="124"/>
        <end position="173"/>
    </location>
</feature>
<feature type="compositionally biased region" description="Basic residues" evidence="1">
    <location>
        <begin position="148"/>
        <end position="173"/>
    </location>
</feature>
<protein>
    <submittedName>
        <fullName evidence="2">Uncharacterized protein</fullName>
    </submittedName>
</protein>
<name>A0A7J0CUJ3_STRMI</name>
<dbReference type="Proteomes" id="UP000498740">
    <property type="component" value="Unassembled WGS sequence"/>
</dbReference>
<dbReference type="AlphaFoldDB" id="A0A7J0CUJ3"/>